<feature type="compositionally biased region" description="Polar residues" evidence="1">
    <location>
        <begin position="101"/>
        <end position="118"/>
    </location>
</feature>
<organism evidence="2 3">
    <name type="scientific">Petrolisthes cinctipes</name>
    <name type="common">Flat porcelain crab</name>
    <dbReference type="NCBI Taxonomy" id="88211"/>
    <lineage>
        <taxon>Eukaryota</taxon>
        <taxon>Metazoa</taxon>
        <taxon>Ecdysozoa</taxon>
        <taxon>Arthropoda</taxon>
        <taxon>Crustacea</taxon>
        <taxon>Multicrustacea</taxon>
        <taxon>Malacostraca</taxon>
        <taxon>Eumalacostraca</taxon>
        <taxon>Eucarida</taxon>
        <taxon>Decapoda</taxon>
        <taxon>Pleocyemata</taxon>
        <taxon>Anomura</taxon>
        <taxon>Galatheoidea</taxon>
        <taxon>Porcellanidae</taxon>
        <taxon>Petrolisthes</taxon>
    </lineage>
</organism>
<gene>
    <name evidence="2" type="ORF">Pcinc_043921</name>
</gene>
<dbReference type="AlphaFoldDB" id="A0AAE1BF19"/>
<evidence type="ECO:0000313" key="3">
    <source>
        <dbReference type="Proteomes" id="UP001286313"/>
    </source>
</evidence>
<dbReference type="Proteomes" id="UP001286313">
    <property type="component" value="Unassembled WGS sequence"/>
</dbReference>
<feature type="region of interest" description="Disordered" evidence="1">
    <location>
        <begin position="96"/>
        <end position="118"/>
    </location>
</feature>
<proteinExistence type="predicted"/>
<dbReference type="EMBL" id="JAWQEG010008996">
    <property type="protein sequence ID" value="KAK3849320.1"/>
    <property type="molecule type" value="Genomic_DNA"/>
</dbReference>
<evidence type="ECO:0000256" key="1">
    <source>
        <dbReference type="SAM" id="MobiDB-lite"/>
    </source>
</evidence>
<feature type="region of interest" description="Disordered" evidence="1">
    <location>
        <begin position="21"/>
        <end position="71"/>
    </location>
</feature>
<name>A0AAE1BF19_PETCI</name>
<feature type="compositionally biased region" description="Gly residues" evidence="1">
    <location>
        <begin position="56"/>
        <end position="69"/>
    </location>
</feature>
<keyword evidence="3" id="KW-1185">Reference proteome</keyword>
<feature type="compositionally biased region" description="Basic and acidic residues" evidence="1">
    <location>
        <begin position="21"/>
        <end position="39"/>
    </location>
</feature>
<protein>
    <submittedName>
        <fullName evidence="2">Uncharacterized protein</fullName>
    </submittedName>
</protein>
<sequence>MRQKEKYRVIRYRWQAGRWECGSREDRRDGRQGRRDSSRQEGGSVVGRKDRRMAGREGGMAAGREGGSVVGRQGVEGRVGFALSSALTRLVPLPHQPGHYTLTTQDTNQDTIPHYNTN</sequence>
<accession>A0AAE1BF19</accession>
<reference evidence="2" key="1">
    <citation type="submission" date="2023-10" db="EMBL/GenBank/DDBJ databases">
        <title>Genome assemblies of two species of porcelain crab, Petrolisthes cinctipes and Petrolisthes manimaculis (Anomura: Porcellanidae).</title>
        <authorList>
            <person name="Angst P."/>
        </authorList>
    </citation>
    <scope>NUCLEOTIDE SEQUENCE</scope>
    <source>
        <strain evidence="2">PB745_01</strain>
        <tissue evidence="2">Gill</tissue>
    </source>
</reference>
<comment type="caution">
    <text evidence="2">The sequence shown here is derived from an EMBL/GenBank/DDBJ whole genome shotgun (WGS) entry which is preliminary data.</text>
</comment>
<evidence type="ECO:0000313" key="2">
    <source>
        <dbReference type="EMBL" id="KAK3849320.1"/>
    </source>
</evidence>